<evidence type="ECO:0000256" key="7">
    <source>
        <dbReference type="ARBA" id="ARBA00023065"/>
    </source>
</evidence>
<gene>
    <name evidence="13" type="ORF">NX784_18475</name>
</gene>
<dbReference type="PANTHER" id="PTHR34501:SF9">
    <property type="entry name" value="MAJOR OUTER MEMBRANE PROTEIN P.IA"/>
    <property type="match status" value="1"/>
</dbReference>
<dbReference type="CDD" id="cd00342">
    <property type="entry name" value="gram_neg_porins"/>
    <property type="match status" value="1"/>
</dbReference>
<evidence type="ECO:0000256" key="1">
    <source>
        <dbReference type="ARBA" id="ARBA00004571"/>
    </source>
</evidence>
<dbReference type="Gene3D" id="2.40.160.10">
    <property type="entry name" value="Porin"/>
    <property type="match status" value="1"/>
</dbReference>
<dbReference type="Proteomes" id="UP001204151">
    <property type="component" value="Unassembled WGS sequence"/>
</dbReference>
<evidence type="ECO:0000256" key="5">
    <source>
        <dbReference type="ARBA" id="ARBA00022692"/>
    </source>
</evidence>
<comment type="subcellular location">
    <subcellularLocation>
        <location evidence="1">Cell outer membrane</location>
        <topology evidence="1">Multi-pass membrane protein</topology>
    </subcellularLocation>
</comment>
<keyword evidence="5" id="KW-0812">Transmembrane</keyword>
<dbReference type="SUPFAM" id="SSF56935">
    <property type="entry name" value="Porins"/>
    <property type="match status" value="1"/>
</dbReference>
<keyword evidence="8" id="KW-0626">Porin</keyword>
<keyword evidence="3" id="KW-0813">Transport</keyword>
<accession>A0ABT1ZUJ7</accession>
<evidence type="ECO:0000256" key="3">
    <source>
        <dbReference type="ARBA" id="ARBA00022448"/>
    </source>
</evidence>
<feature type="chain" id="PRO_5046663256" evidence="11">
    <location>
        <begin position="26"/>
        <end position="335"/>
    </location>
</feature>
<keyword evidence="14" id="KW-1185">Reference proteome</keyword>
<sequence length="335" mass="34980">MNNSARMRLSAGLVVLSTAFPSVHAQTNISVYGVADAGLVLERGTPTGNATNISSGVSAGNRLGIKGKEDLGDGNAAIFLLENGYNIDTGTAGQGGLLFGRQAYVGLSGAAGTLTAGRQYSPYYKVMRDVADPFGIGFAGNSLNIMAGNTRVNNMVEYQSPRVGDWSADIGYGAGEIAGDSSLGSTISTALAYTHGIVSLYAVEHRREQTTMKDHTSNSLFVAKVNLDTVAVSVAHAQNLGFGAARSNDSLLGVTVPFGRHKLLGSVIVHHDRVPVSGTAQQYGIAYVYSLSKRTELYAAYAHINNHSATKFTVGNGTDVGSGNTATNLGIRHNF</sequence>
<feature type="domain" description="Porin" evidence="12">
    <location>
        <begin position="14"/>
        <end position="306"/>
    </location>
</feature>
<reference evidence="13 14" key="1">
    <citation type="submission" date="2022-08" db="EMBL/GenBank/DDBJ databases">
        <title>Reclassification of Massilia species as members of the genera Telluria, Duganella, Pseudoduganella, Mokoshia gen. nov. and Zemynaea gen. nov. using orthogonal and non-orthogonal genome-based approaches.</title>
        <authorList>
            <person name="Bowman J.P."/>
        </authorList>
    </citation>
    <scope>NUCLEOTIDE SEQUENCE [LARGE SCALE GENOMIC DNA]</scope>
    <source>
        <strain evidence="13 14">JCM 31316</strain>
    </source>
</reference>
<dbReference type="InterPro" id="IPR002299">
    <property type="entry name" value="Porin_Neis"/>
</dbReference>
<keyword evidence="9" id="KW-0472">Membrane</keyword>
<evidence type="ECO:0000256" key="2">
    <source>
        <dbReference type="ARBA" id="ARBA00011233"/>
    </source>
</evidence>
<evidence type="ECO:0000256" key="6">
    <source>
        <dbReference type="ARBA" id="ARBA00022729"/>
    </source>
</evidence>
<evidence type="ECO:0000256" key="9">
    <source>
        <dbReference type="ARBA" id="ARBA00023136"/>
    </source>
</evidence>
<protein>
    <submittedName>
        <fullName evidence="13">Porin</fullName>
    </submittedName>
</protein>
<dbReference type="RefSeq" id="WP_258818166.1">
    <property type="nucleotide sequence ID" value="NZ_JANUGW010000014.1"/>
</dbReference>
<dbReference type="EMBL" id="JANUGW010000014">
    <property type="protein sequence ID" value="MCS0583581.1"/>
    <property type="molecule type" value="Genomic_DNA"/>
</dbReference>
<comment type="subunit">
    <text evidence="2">Homotrimer.</text>
</comment>
<dbReference type="InterPro" id="IPR033900">
    <property type="entry name" value="Gram_neg_porin_domain"/>
</dbReference>
<dbReference type="PANTHER" id="PTHR34501">
    <property type="entry name" value="PROTEIN YDDL-RELATED"/>
    <property type="match status" value="1"/>
</dbReference>
<dbReference type="PRINTS" id="PR00184">
    <property type="entry name" value="NEISSPPORIN"/>
</dbReference>
<evidence type="ECO:0000256" key="10">
    <source>
        <dbReference type="ARBA" id="ARBA00023237"/>
    </source>
</evidence>
<keyword evidence="10" id="KW-0998">Cell outer membrane</keyword>
<evidence type="ECO:0000313" key="13">
    <source>
        <dbReference type="EMBL" id="MCS0583581.1"/>
    </source>
</evidence>
<proteinExistence type="predicted"/>
<dbReference type="InterPro" id="IPR050298">
    <property type="entry name" value="Gram-neg_bact_OMP"/>
</dbReference>
<keyword evidence="4" id="KW-1134">Transmembrane beta strand</keyword>
<evidence type="ECO:0000256" key="11">
    <source>
        <dbReference type="SAM" id="SignalP"/>
    </source>
</evidence>
<dbReference type="Pfam" id="PF13609">
    <property type="entry name" value="Porin_4"/>
    <property type="match status" value="1"/>
</dbReference>
<feature type="signal peptide" evidence="11">
    <location>
        <begin position="1"/>
        <end position="25"/>
    </location>
</feature>
<comment type="caution">
    <text evidence="13">The sequence shown here is derived from an EMBL/GenBank/DDBJ whole genome shotgun (WGS) entry which is preliminary data.</text>
</comment>
<organism evidence="13 14">
    <name type="scientific">Massilia pinisoli</name>
    <dbReference type="NCBI Taxonomy" id="1772194"/>
    <lineage>
        <taxon>Bacteria</taxon>
        <taxon>Pseudomonadati</taxon>
        <taxon>Pseudomonadota</taxon>
        <taxon>Betaproteobacteria</taxon>
        <taxon>Burkholderiales</taxon>
        <taxon>Oxalobacteraceae</taxon>
        <taxon>Telluria group</taxon>
        <taxon>Massilia</taxon>
    </lineage>
</organism>
<evidence type="ECO:0000256" key="8">
    <source>
        <dbReference type="ARBA" id="ARBA00023114"/>
    </source>
</evidence>
<evidence type="ECO:0000259" key="12">
    <source>
        <dbReference type="Pfam" id="PF13609"/>
    </source>
</evidence>
<keyword evidence="6 11" id="KW-0732">Signal</keyword>
<evidence type="ECO:0000313" key="14">
    <source>
        <dbReference type="Proteomes" id="UP001204151"/>
    </source>
</evidence>
<name>A0ABT1ZUJ7_9BURK</name>
<evidence type="ECO:0000256" key="4">
    <source>
        <dbReference type="ARBA" id="ARBA00022452"/>
    </source>
</evidence>
<dbReference type="InterPro" id="IPR023614">
    <property type="entry name" value="Porin_dom_sf"/>
</dbReference>
<keyword evidence="7" id="KW-0406">Ion transport</keyword>